<accession>A0A941JT83</accession>
<comment type="caution">
    <text evidence="1">The sequence shown here is derived from an EMBL/GenBank/DDBJ whole genome shotgun (WGS) entry which is preliminary data.</text>
</comment>
<protein>
    <submittedName>
        <fullName evidence="1">Uncharacterized protein</fullName>
    </submittedName>
</protein>
<sequence>MDIPERKLDYLFNQNIAPNAHNTPRAIQNAQQMQRLGFWNTPSDRELVRKHLTSVVQTPNNIVEKFTKTFMDDTGTIREAAIEVRESLISGKSGKFSQVKSSWEVMPDETCRLVSAELYGG</sequence>
<reference evidence="1" key="1">
    <citation type="submission" date="2021-02" db="EMBL/GenBank/DDBJ databases">
        <title>Metagenome analyses of Stigonema ocellatum DSM 106950, Chlorogloea purpurea SAG 13.99 and Gomphosphaeria aponina DSM 107014.</title>
        <authorList>
            <person name="Marter P."/>
            <person name="Huang S."/>
        </authorList>
    </citation>
    <scope>NUCLEOTIDE SEQUENCE</scope>
    <source>
        <strain evidence="1">JP213</strain>
    </source>
</reference>
<organism evidence="1 2">
    <name type="scientific">Gomphosphaeria aponina SAG 52.96 = DSM 107014</name>
    <dbReference type="NCBI Taxonomy" id="1521640"/>
    <lineage>
        <taxon>Bacteria</taxon>
        <taxon>Bacillati</taxon>
        <taxon>Cyanobacteriota</taxon>
        <taxon>Cyanophyceae</taxon>
        <taxon>Oscillatoriophycideae</taxon>
        <taxon>Chroococcales</taxon>
        <taxon>Gomphosphaeriaceae</taxon>
        <taxon>Gomphosphaeria</taxon>
    </lineage>
</organism>
<dbReference type="CDD" id="cd20724">
    <property type="entry name" value="CdiA-CT_Kp342-like"/>
    <property type="match status" value="1"/>
</dbReference>
<dbReference type="AlphaFoldDB" id="A0A941JT83"/>
<evidence type="ECO:0000313" key="2">
    <source>
        <dbReference type="Proteomes" id="UP000767446"/>
    </source>
</evidence>
<evidence type="ECO:0000313" key="1">
    <source>
        <dbReference type="EMBL" id="MBR8828162.1"/>
    </source>
</evidence>
<gene>
    <name evidence="1" type="ORF">DSM107014_09740</name>
</gene>
<proteinExistence type="predicted"/>
<dbReference type="Proteomes" id="UP000767446">
    <property type="component" value="Unassembled WGS sequence"/>
</dbReference>
<name>A0A941JT83_9CHRO</name>
<dbReference type="EMBL" id="JADQBC010000057">
    <property type="protein sequence ID" value="MBR8828162.1"/>
    <property type="molecule type" value="Genomic_DNA"/>
</dbReference>